<dbReference type="Proteomes" id="UP001139462">
    <property type="component" value="Unassembled WGS sequence"/>
</dbReference>
<protein>
    <submittedName>
        <fullName evidence="1">Uncharacterized protein</fullName>
    </submittedName>
</protein>
<reference evidence="1" key="1">
    <citation type="submission" date="2021-09" db="EMBL/GenBank/DDBJ databases">
        <title>Genome of Aequorivita sp. strain F64183.</title>
        <authorList>
            <person name="Wang Y."/>
        </authorList>
    </citation>
    <scope>NUCLEOTIDE SEQUENCE</scope>
    <source>
        <strain evidence="1">F64183</strain>
    </source>
</reference>
<gene>
    <name evidence="1" type="ORF">K8344_06925</name>
</gene>
<sequence length="201" mass="24101">MFEDDDFDSMEHHNHVRQMPIYIKAEEISNLVYHLVKSVENTDINYKRKGEKKLMEYNLSYMMENSLIIPTKIMGAESVDAYDLKMENATIIRKSAREIINDLQGIEMLGFDEIEYLDLLRKEVENFRVLFAEWVKTFDPWDYTIDRWGLFNPPGINYDDHSPEDDIPFDSENIFEDFFDDYEDEDWEDLEDEDSETEEEQ</sequence>
<dbReference type="EMBL" id="JAIRBB010000004">
    <property type="protein sequence ID" value="MCG2430848.1"/>
    <property type="molecule type" value="Genomic_DNA"/>
</dbReference>
<proteinExistence type="predicted"/>
<keyword evidence="2" id="KW-1185">Reference proteome</keyword>
<dbReference type="AlphaFoldDB" id="A0A9X1QZN8"/>
<comment type="caution">
    <text evidence="1">The sequence shown here is derived from an EMBL/GenBank/DDBJ whole genome shotgun (WGS) entry which is preliminary data.</text>
</comment>
<name>A0A9X1QZN8_9FLAO</name>
<accession>A0A9X1QZN8</accession>
<evidence type="ECO:0000313" key="2">
    <source>
        <dbReference type="Proteomes" id="UP001139462"/>
    </source>
</evidence>
<evidence type="ECO:0000313" key="1">
    <source>
        <dbReference type="EMBL" id="MCG2430848.1"/>
    </source>
</evidence>
<organism evidence="1 2">
    <name type="scientific">Aequorivita xiaoshiensis</name>
    <dbReference type="NCBI Taxonomy" id="2874476"/>
    <lineage>
        <taxon>Bacteria</taxon>
        <taxon>Pseudomonadati</taxon>
        <taxon>Bacteroidota</taxon>
        <taxon>Flavobacteriia</taxon>
        <taxon>Flavobacteriales</taxon>
        <taxon>Flavobacteriaceae</taxon>
        <taxon>Aequorivita</taxon>
    </lineage>
</organism>
<dbReference type="RefSeq" id="WP_237608012.1">
    <property type="nucleotide sequence ID" value="NZ_JAIRBB010000004.1"/>
</dbReference>